<proteinExistence type="predicted"/>
<accession>A0ABN6LDV8</accession>
<dbReference type="EMBL" id="AP025294">
    <property type="protein sequence ID" value="BDD01383.1"/>
    <property type="molecule type" value="Genomic_DNA"/>
</dbReference>
<evidence type="ECO:0000313" key="1">
    <source>
        <dbReference type="EMBL" id="BDD01383.1"/>
    </source>
</evidence>
<gene>
    <name evidence="1" type="ORF">PEPS_36630</name>
    <name evidence="2" type="ORF">PEPS_36700</name>
</gene>
<dbReference type="Proteomes" id="UP001354989">
    <property type="component" value="Plasmid pPP2"/>
</dbReference>
<reference evidence="2 3" key="1">
    <citation type="submission" date="2021-12" db="EMBL/GenBank/DDBJ databases">
        <title>Genome sequencing of bacteria with rrn-lacking chromosome and rrn-plasmid.</title>
        <authorList>
            <person name="Anda M."/>
            <person name="Iwasaki W."/>
        </authorList>
    </citation>
    <scope>NUCLEOTIDE SEQUENCE [LARGE SCALE GENOMIC DNA]</scope>
    <source>
        <strain evidence="2 3">NBRC 101262</strain>
        <plasmid evidence="2 3">pPP2</plasmid>
    </source>
</reference>
<geneLocation type="plasmid" evidence="2 3">
    <name>pPP2</name>
</geneLocation>
<keyword evidence="3" id="KW-1185">Reference proteome</keyword>
<dbReference type="RefSeq" id="WP_338398688.1">
    <property type="nucleotide sequence ID" value="NZ_AP025294.1"/>
</dbReference>
<protein>
    <submittedName>
        <fullName evidence="2">Uncharacterized protein</fullName>
    </submittedName>
</protein>
<dbReference type="EMBL" id="AP025294">
    <property type="protein sequence ID" value="BDD01390.1"/>
    <property type="molecule type" value="Genomic_DNA"/>
</dbReference>
<organism evidence="2 3">
    <name type="scientific">Persicobacter psychrovividus</name>
    <dbReference type="NCBI Taxonomy" id="387638"/>
    <lineage>
        <taxon>Bacteria</taxon>
        <taxon>Pseudomonadati</taxon>
        <taxon>Bacteroidota</taxon>
        <taxon>Cytophagia</taxon>
        <taxon>Cytophagales</taxon>
        <taxon>Persicobacteraceae</taxon>
        <taxon>Persicobacter</taxon>
    </lineage>
</organism>
<name>A0ABN6LDV8_9BACT</name>
<evidence type="ECO:0000313" key="3">
    <source>
        <dbReference type="Proteomes" id="UP001354989"/>
    </source>
</evidence>
<sequence>MTKKYSEILISNEPDSGLFKSLSDRLRTEFKGELIDRVEDLDTKYFDFKIKDNVLTLHLQNYIGITLFPKQLNESTDKANLLAESVGFRLKYSTSDFDTWVKIRYQAEAEINYVLENVHEARSDKADYEFTTYQDYANCEGHEHCEICFSVISCNEEENEFYSTQRHSTCTDCYKKYVENDDYLKEIDGLEKIKKLPPTTAISKRAESAKRKDNTINKLWSRLTGK</sequence>
<evidence type="ECO:0000313" key="2">
    <source>
        <dbReference type="EMBL" id="BDD01390.1"/>
    </source>
</evidence>
<keyword evidence="2" id="KW-0614">Plasmid</keyword>